<protein>
    <recommendedName>
        <fullName evidence="3">Glutathione S-transferase</fullName>
    </recommendedName>
</protein>
<gene>
    <name evidence="1" type="ORF">H4R26_004239</name>
</gene>
<dbReference type="EMBL" id="JANBQF010000432">
    <property type="protein sequence ID" value="KAJ2001227.1"/>
    <property type="molecule type" value="Genomic_DNA"/>
</dbReference>
<dbReference type="Proteomes" id="UP001150907">
    <property type="component" value="Unassembled WGS sequence"/>
</dbReference>
<name>A0A9W8BFA0_9FUNG</name>
<accession>A0A9W8BFA0</accession>
<dbReference type="InterPro" id="IPR036282">
    <property type="entry name" value="Glutathione-S-Trfase_C_sf"/>
</dbReference>
<keyword evidence="2" id="KW-1185">Reference proteome</keyword>
<dbReference type="SUPFAM" id="SSF47616">
    <property type="entry name" value="GST C-terminal domain-like"/>
    <property type="match status" value="1"/>
</dbReference>
<dbReference type="AlphaFoldDB" id="A0A9W8BFA0"/>
<sequence>MEGSNGAPPPSALPLPGAVKATSAVHIAHLLAHAHHPSAEYRDIAAAAAHIWQVGLQCPGSGLVPSSDCDQITVLQFVAIWTTRVLPRLLLSPEAALSSSDLAALSRSIAARRRGLKRRGPFWNGRALSIAEVVVAPFADDILHGALLPDSPEYAALATWLAAIRAAPVVSQAAACSPGPGPRA</sequence>
<evidence type="ECO:0000313" key="1">
    <source>
        <dbReference type="EMBL" id="KAJ2001227.1"/>
    </source>
</evidence>
<comment type="caution">
    <text evidence="1">The sequence shown here is derived from an EMBL/GenBank/DDBJ whole genome shotgun (WGS) entry which is preliminary data.</text>
</comment>
<proteinExistence type="predicted"/>
<evidence type="ECO:0008006" key="3">
    <source>
        <dbReference type="Google" id="ProtNLM"/>
    </source>
</evidence>
<organism evidence="1 2">
    <name type="scientific">Coemansia thaxteri</name>
    <dbReference type="NCBI Taxonomy" id="2663907"/>
    <lineage>
        <taxon>Eukaryota</taxon>
        <taxon>Fungi</taxon>
        <taxon>Fungi incertae sedis</taxon>
        <taxon>Zoopagomycota</taxon>
        <taxon>Kickxellomycotina</taxon>
        <taxon>Kickxellomycetes</taxon>
        <taxon>Kickxellales</taxon>
        <taxon>Kickxellaceae</taxon>
        <taxon>Coemansia</taxon>
    </lineage>
</organism>
<reference evidence="1" key="1">
    <citation type="submission" date="2022-07" db="EMBL/GenBank/DDBJ databases">
        <title>Phylogenomic reconstructions and comparative analyses of Kickxellomycotina fungi.</title>
        <authorList>
            <person name="Reynolds N.K."/>
            <person name="Stajich J.E."/>
            <person name="Barry K."/>
            <person name="Grigoriev I.V."/>
            <person name="Crous P."/>
            <person name="Smith M.E."/>
        </authorList>
    </citation>
    <scope>NUCLEOTIDE SEQUENCE</scope>
    <source>
        <strain evidence="1">IMI 214461</strain>
    </source>
</reference>
<evidence type="ECO:0000313" key="2">
    <source>
        <dbReference type="Proteomes" id="UP001150907"/>
    </source>
</evidence>
<dbReference type="OrthoDB" id="5535983at2759"/>